<gene>
    <name evidence="4" type="ORF">SCLCIDRAFT_117040</name>
</gene>
<keyword evidence="1" id="KW-0067">ATP-binding</keyword>
<evidence type="ECO:0000256" key="1">
    <source>
        <dbReference type="RuleBase" id="RU363044"/>
    </source>
</evidence>
<name>A0A0C3DSB8_9AGAM</name>
<feature type="chain" id="PRO_5002163477" description="ATP-dependent DNA helicase" evidence="2">
    <location>
        <begin position="24"/>
        <end position="206"/>
    </location>
</feature>
<dbReference type="STRING" id="1036808.A0A0C3DSB8"/>
<dbReference type="InParanoid" id="A0A0C3DSB8"/>
<sequence length="206" mass="22847">MISRTFFALLSQIIISIAKTTVGVDTPTDSFGGINVIICGDFHQFPPVAALTYEALPKKRLQLPAKVELAIRMKVMVMTNIETDLDITNGARGIIVDIVLNPGEIYSKEAEEVVTAKLPLYLLVKLDWTRTTPLEGLQEAVIPVEPMTQTLQIQLAGKDGKTIRHTVKRCQFPVTPAYAFTDYQSQFRSTDPPENLCEKPRKESAA</sequence>
<dbReference type="EC" id="5.6.2.3" evidence="1"/>
<dbReference type="GO" id="GO:0006281">
    <property type="term" value="P:DNA repair"/>
    <property type="evidence" value="ECO:0007669"/>
    <property type="project" value="UniProtKB-KW"/>
</dbReference>
<keyword evidence="5" id="KW-1185">Reference proteome</keyword>
<reference evidence="4 5" key="1">
    <citation type="submission" date="2014-04" db="EMBL/GenBank/DDBJ databases">
        <authorList>
            <consortium name="DOE Joint Genome Institute"/>
            <person name="Kuo A."/>
            <person name="Kohler A."/>
            <person name="Nagy L.G."/>
            <person name="Floudas D."/>
            <person name="Copeland A."/>
            <person name="Barry K.W."/>
            <person name="Cichocki N."/>
            <person name="Veneault-Fourrey C."/>
            <person name="LaButti K."/>
            <person name="Lindquist E.A."/>
            <person name="Lipzen A."/>
            <person name="Lundell T."/>
            <person name="Morin E."/>
            <person name="Murat C."/>
            <person name="Sun H."/>
            <person name="Tunlid A."/>
            <person name="Henrissat B."/>
            <person name="Grigoriev I.V."/>
            <person name="Hibbett D.S."/>
            <person name="Martin F."/>
            <person name="Nordberg H.P."/>
            <person name="Cantor M.N."/>
            <person name="Hua S.X."/>
        </authorList>
    </citation>
    <scope>NUCLEOTIDE SEQUENCE [LARGE SCALE GENOMIC DNA]</scope>
    <source>
        <strain evidence="4 5">Foug A</strain>
    </source>
</reference>
<dbReference type="OrthoDB" id="2986975at2759"/>
<comment type="cofactor">
    <cofactor evidence="1">
        <name>Mg(2+)</name>
        <dbReference type="ChEBI" id="CHEBI:18420"/>
    </cofactor>
</comment>
<dbReference type="GO" id="GO:0000723">
    <property type="term" value="P:telomere maintenance"/>
    <property type="evidence" value="ECO:0007669"/>
    <property type="project" value="InterPro"/>
</dbReference>
<organism evidence="4 5">
    <name type="scientific">Scleroderma citrinum Foug A</name>
    <dbReference type="NCBI Taxonomy" id="1036808"/>
    <lineage>
        <taxon>Eukaryota</taxon>
        <taxon>Fungi</taxon>
        <taxon>Dikarya</taxon>
        <taxon>Basidiomycota</taxon>
        <taxon>Agaricomycotina</taxon>
        <taxon>Agaricomycetes</taxon>
        <taxon>Agaricomycetidae</taxon>
        <taxon>Boletales</taxon>
        <taxon>Sclerodermatineae</taxon>
        <taxon>Sclerodermataceae</taxon>
        <taxon>Scleroderma</taxon>
    </lineage>
</organism>
<dbReference type="SUPFAM" id="SSF52540">
    <property type="entry name" value="P-loop containing nucleoside triphosphate hydrolases"/>
    <property type="match status" value="1"/>
</dbReference>
<dbReference type="Pfam" id="PF05970">
    <property type="entry name" value="PIF1"/>
    <property type="match status" value="1"/>
</dbReference>
<keyword evidence="1" id="KW-0227">DNA damage</keyword>
<evidence type="ECO:0000313" key="4">
    <source>
        <dbReference type="EMBL" id="KIM63525.1"/>
    </source>
</evidence>
<dbReference type="InterPro" id="IPR027417">
    <property type="entry name" value="P-loop_NTPase"/>
</dbReference>
<feature type="domain" description="DNA helicase Pif1-like DEAD-box helicase" evidence="3">
    <location>
        <begin position="1"/>
        <end position="49"/>
    </location>
</feature>
<keyword evidence="1" id="KW-0234">DNA repair</keyword>
<dbReference type="GO" id="GO:0005524">
    <property type="term" value="F:ATP binding"/>
    <property type="evidence" value="ECO:0007669"/>
    <property type="project" value="UniProtKB-KW"/>
</dbReference>
<evidence type="ECO:0000259" key="3">
    <source>
        <dbReference type="Pfam" id="PF05970"/>
    </source>
</evidence>
<keyword evidence="1" id="KW-0233">DNA recombination</keyword>
<evidence type="ECO:0000313" key="5">
    <source>
        <dbReference type="Proteomes" id="UP000053989"/>
    </source>
</evidence>
<dbReference type="InterPro" id="IPR010285">
    <property type="entry name" value="DNA_helicase_pif1-like_DEAD"/>
</dbReference>
<dbReference type="GO" id="GO:0006310">
    <property type="term" value="P:DNA recombination"/>
    <property type="evidence" value="ECO:0007669"/>
    <property type="project" value="UniProtKB-KW"/>
</dbReference>
<dbReference type="Proteomes" id="UP000053989">
    <property type="component" value="Unassembled WGS sequence"/>
</dbReference>
<dbReference type="HOGENOM" id="CLU_1332628_0_0_1"/>
<proteinExistence type="inferred from homology"/>
<protein>
    <recommendedName>
        <fullName evidence="1">ATP-dependent DNA helicase</fullName>
        <ecNumber evidence="1">5.6.2.3</ecNumber>
    </recommendedName>
</protein>
<keyword evidence="1" id="KW-0547">Nucleotide-binding</keyword>
<dbReference type="GO" id="GO:0016787">
    <property type="term" value="F:hydrolase activity"/>
    <property type="evidence" value="ECO:0007669"/>
    <property type="project" value="UniProtKB-KW"/>
</dbReference>
<dbReference type="GO" id="GO:0043139">
    <property type="term" value="F:5'-3' DNA helicase activity"/>
    <property type="evidence" value="ECO:0007669"/>
    <property type="project" value="UniProtKB-EC"/>
</dbReference>
<feature type="signal peptide" evidence="2">
    <location>
        <begin position="1"/>
        <end position="23"/>
    </location>
</feature>
<reference evidence="5" key="2">
    <citation type="submission" date="2015-01" db="EMBL/GenBank/DDBJ databases">
        <title>Evolutionary Origins and Diversification of the Mycorrhizal Mutualists.</title>
        <authorList>
            <consortium name="DOE Joint Genome Institute"/>
            <consortium name="Mycorrhizal Genomics Consortium"/>
            <person name="Kohler A."/>
            <person name="Kuo A."/>
            <person name="Nagy L.G."/>
            <person name="Floudas D."/>
            <person name="Copeland A."/>
            <person name="Barry K.W."/>
            <person name="Cichocki N."/>
            <person name="Veneault-Fourrey C."/>
            <person name="LaButti K."/>
            <person name="Lindquist E.A."/>
            <person name="Lipzen A."/>
            <person name="Lundell T."/>
            <person name="Morin E."/>
            <person name="Murat C."/>
            <person name="Riley R."/>
            <person name="Ohm R."/>
            <person name="Sun H."/>
            <person name="Tunlid A."/>
            <person name="Henrissat B."/>
            <person name="Grigoriev I.V."/>
            <person name="Hibbett D.S."/>
            <person name="Martin F."/>
        </authorList>
    </citation>
    <scope>NUCLEOTIDE SEQUENCE [LARGE SCALE GENOMIC DNA]</scope>
    <source>
        <strain evidence="5">Foug A</strain>
    </source>
</reference>
<comment type="similarity">
    <text evidence="1">Belongs to the helicase family.</text>
</comment>
<comment type="catalytic activity">
    <reaction evidence="1">
        <text>ATP + H2O = ADP + phosphate + H(+)</text>
        <dbReference type="Rhea" id="RHEA:13065"/>
        <dbReference type="ChEBI" id="CHEBI:15377"/>
        <dbReference type="ChEBI" id="CHEBI:15378"/>
        <dbReference type="ChEBI" id="CHEBI:30616"/>
        <dbReference type="ChEBI" id="CHEBI:43474"/>
        <dbReference type="ChEBI" id="CHEBI:456216"/>
        <dbReference type="EC" id="5.6.2.3"/>
    </reaction>
</comment>
<evidence type="ECO:0000256" key="2">
    <source>
        <dbReference type="SAM" id="SignalP"/>
    </source>
</evidence>
<keyword evidence="1" id="KW-0378">Hydrolase</keyword>
<dbReference type="EMBL" id="KN822034">
    <property type="protein sequence ID" value="KIM63525.1"/>
    <property type="molecule type" value="Genomic_DNA"/>
</dbReference>
<keyword evidence="1" id="KW-0347">Helicase</keyword>
<dbReference type="AlphaFoldDB" id="A0A0C3DSB8"/>
<accession>A0A0C3DSB8</accession>
<keyword evidence="2" id="KW-0732">Signal</keyword>